<dbReference type="Pfam" id="PF09346">
    <property type="entry name" value="SMI1_KNR4"/>
    <property type="match status" value="1"/>
</dbReference>
<protein>
    <submittedName>
        <fullName evidence="2">SMI1-KNR4 cell-wall</fullName>
    </submittedName>
</protein>
<dbReference type="Gene3D" id="3.40.1580.10">
    <property type="entry name" value="SMI1/KNR4-like"/>
    <property type="match status" value="1"/>
</dbReference>
<dbReference type="EMBL" id="FNJQ01000006">
    <property type="protein sequence ID" value="SDP08619.1"/>
    <property type="molecule type" value="Genomic_DNA"/>
</dbReference>
<reference evidence="2 3" key="1">
    <citation type="submission" date="2016-10" db="EMBL/GenBank/DDBJ databases">
        <authorList>
            <person name="de Groot N.N."/>
        </authorList>
    </citation>
    <scope>NUCLEOTIDE SEQUENCE [LARGE SCALE GENOMIC DNA]</scope>
    <source>
        <strain evidence="2 3">S137</strain>
    </source>
</reference>
<dbReference type="AlphaFoldDB" id="A0A1H0PVU3"/>
<accession>A0A1H0PVU3</accession>
<dbReference type="SMART" id="SM00860">
    <property type="entry name" value="SMI1_KNR4"/>
    <property type="match status" value="1"/>
</dbReference>
<proteinExistence type="predicted"/>
<dbReference type="Proteomes" id="UP000182412">
    <property type="component" value="Unassembled WGS sequence"/>
</dbReference>
<evidence type="ECO:0000259" key="1">
    <source>
        <dbReference type="SMART" id="SM00860"/>
    </source>
</evidence>
<feature type="domain" description="Knr4/Smi1-like" evidence="1">
    <location>
        <begin position="25"/>
        <end position="142"/>
    </location>
</feature>
<evidence type="ECO:0000313" key="3">
    <source>
        <dbReference type="Proteomes" id="UP000182412"/>
    </source>
</evidence>
<dbReference type="InterPro" id="IPR018958">
    <property type="entry name" value="Knr4/Smi1-like_dom"/>
</dbReference>
<dbReference type="RefSeq" id="WP_074571647.1">
    <property type="nucleotide sequence ID" value="NZ_FNJQ01000006.1"/>
</dbReference>
<organism evidence="2 3">
    <name type="scientific">Selenomonas ruminantium</name>
    <dbReference type="NCBI Taxonomy" id="971"/>
    <lineage>
        <taxon>Bacteria</taxon>
        <taxon>Bacillati</taxon>
        <taxon>Bacillota</taxon>
        <taxon>Negativicutes</taxon>
        <taxon>Selenomonadales</taxon>
        <taxon>Selenomonadaceae</taxon>
        <taxon>Selenomonas</taxon>
    </lineage>
</organism>
<sequence>MNEKMEYCIEEIRKYSDGVHELRKGIGKEKIKIFEKKTGIVLPDDYMEFLTIYNGGEIFIPGTSIAGIYDEEMKEKERFGNYLDDNLQKKWPDMGDELLIVADLNYGDMICIDEKNNVIVQWDHEKGEIVEEWDSFSSWLKDELEIGKDLVDYNGEDK</sequence>
<gene>
    <name evidence="2" type="ORF">SAMN05216366_10616</name>
</gene>
<evidence type="ECO:0000313" key="2">
    <source>
        <dbReference type="EMBL" id="SDP08619.1"/>
    </source>
</evidence>
<dbReference type="SUPFAM" id="SSF160631">
    <property type="entry name" value="SMI1/KNR4-like"/>
    <property type="match status" value="1"/>
</dbReference>
<dbReference type="InterPro" id="IPR037883">
    <property type="entry name" value="Knr4/Smi1-like_sf"/>
</dbReference>
<dbReference type="OrthoDB" id="8657476at2"/>
<name>A0A1H0PVU3_SELRU</name>